<accession>A0A923T8K2</accession>
<dbReference type="NCBIfam" id="TIGR04183">
    <property type="entry name" value="Por_Secre_tail"/>
    <property type="match status" value="1"/>
</dbReference>
<name>A0A923T8K2_9BACT</name>
<reference evidence="1" key="1">
    <citation type="submission" date="2020-08" db="EMBL/GenBank/DDBJ databases">
        <title>Lewinella bacteria from marine environments.</title>
        <authorList>
            <person name="Zhong Y."/>
        </authorList>
    </citation>
    <scope>NUCLEOTIDE SEQUENCE</scope>
    <source>
        <strain evidence="1">KCTC 42187</strain>
    </source>
</reference>
<dbReference type="RefSeq" id="WP_187466138.1">
    <property type="nucleotide sequence ID" value="NZ_JACSIT010000090.1"/>
</dbReference>
<comment type="caution">
    <text evidence="1">The sequence shown here is derived from an EMBL/GenBank/DDBJ whole genome shotgun (WGS) entry which is preliminary data.</text>
</comment>
<organism evidence="1 2">
    <name type="scientific">Neolewinella lacunae</name>
    <dbReference type="NCBI Taxonomy" id="1517758"/>
    <lineage>
        <taxon>Bacteria</taxon>
        <taxon>Pseudomonadati</taxon>
        <taxon>Bacteroidota</taxon>
        <taxon>Saprospiria</taxon>
        <taxon>Saprospirales</taxon>
        <taxon>Lewinellaceae</taxon>
        <taxon>Neolewinella</taxon>
    </lineage>
</organism>
<sequence length="583" mass="63774">MLREDVTLTAVQKSSLIQQLLYSGKPLPKELAFVPNANNPFTGPVPSGPKNAATCRCSIIQMAHSYQLTRDHISDNGSRRSIYGLYGSRGTTFNPSGGSVRVWSGWGMEGPARWNALTGQSQDGCPRAPFGATWNAEVDDNIVANFNQGYEITMPAPNIASMVFNYLCIDQDDNPLETDCECDEDKIVRFQAQYHSITKSQAEVFKGGLFCANDKNAAAEAIDFALLSVGNPLSENLNDPNNPYAIGDYQNIAVSINGSTTECGITYSRPSVVDFLELAYYAYRYIKAGDLINTGEPVADDVLRTGFEQYYSNNVFDKLSEIFDSPWQTYTGRCGGDINGRSAVFQLLDDNNNTSPTQGNAGTVNFIARFNVNQPVEVMISSGASMRVAGQRRWKADASVLSSFRLASVVLATAETNDNGDPELCCTPGMASYALSAISGDDPSSGISENTWRGLTQSFFNVWGFNDFRIRPDDQVGHYVRTSSICENTISVDDPKVLQNDPERFAKITSFQSLQDLMVDGYSSEVSIFDIAGRRVWQGNDGNLSSQGSILNLGRQLPAGIYLAVVRTTEGKVKVAKFVHQNR</sequence>
<dbReference type="AlphaFoldDB" id="A0A923T8K2"/>
<protein>
    <submittedName>
        <fullName evidence="1">T9SS type A sorting domain-containing protein</fullName>
    </submittedName>
</protein>
<dbReference type="InterPro" id="IPR026444">
    <property type="entry name" value="Secre_tail"/>
</dbReference>
<dbReference type="EMBL" id="JACSIT010000090">
    <property type="protein sequence ID" value="MBC6994048.1"/>
    <property type="molecule type" value="Genomic_DNA"/>
</dbReference>
<keyword evidence="2" id="KW-1185">Reference proteome</keyword>
<gene>
    <name evidence="1" type="ORF">H9S92_07735</name>
</gene>
<evidence type="ECO:0000313" key="2">
    <source>
        <dbReference type="Proteomes" id="UP000650081"/>
    </source>
</evidence>
<dbReference type="Proteomes" id="UP000650081">
    <property type="component" value="Unassembled WGS sequence"/>
</dbReference>
<proteinExistence type="predicted"/>
<evidence type="ECO:0000313" key="1">
    <source>
        <dbReference type="EMBL" id="MBC6994048.1"/>
    </source>
</evidence>